<feature type="compositionally biased region" description="Low complexity" evidence="3">
    <location>
        <begin position="1205"/>
        <end position="1220"/>
    </location>
</feature>
<feature type="region of interest" description="Disordered" evidence="3">
    <location>
        <begin position="1421"/>
        <end position="1472"/>
    </location>
</feature>
<feature type="domain" description="Beta/gamma crystallin 'Greek key'" evidence="4">
    <location>
        <begin position="3294"/>
        <end position="3338"/>
    </location>
</feature>
<feature type="domain" description="Beta/gamma crystallin 'Greek key'" evidence="4">
    <location>
        <begin position="2887"/>
        <end position="2945"/>
    </location>
</feature>
<feature type="compositionally biased region" description="Basic and acidic residues" evidence="3">
    <location>
        <begin position="17"/>
        <end position="27"/>
    </location>
</feature>
<dbReference type="Proteomes" id="UP000265140">
    <property type="component" value="Chromosome 15"/>
</dbReference>
<feature type="region of interest" description="Disordered" evidence="3">
    <location>
        <begin position="2599"/>
        <end position="2760"/>
    </location>
</feature>
<feature type="compositionally biased region" description="Polar residues" evidence="3">
    <location>
        <begin position="108"/>
        <end position="119"/>
    </location>
</feature>
<feature type="compositionally biased region" description="Basic and acidic residues" evidence="3">
    <location>
        <begin position="2354"/>
        <end position="2391"/>
    </location>
</feature>
<feature type="compositionally biased region" description="Low complexity" evidence="3">
    <location>
        <begin position="238"/>
        <end position="256"/>
    </location>
</feature>
<feature type="compositionally biased region" description="Basic and acidic residues" evidence="3">
    <location>
        <begin position="1824"/>
        <end position="1840"/>
    </location>
</feature>
<dbReference type="GeneID" id="105015750"/>
<feature type="compositionally biased region" description="Basic and acidic residues" evidence="3">
    <location>
        <begin position="1012"/>
        <end position="1027"/>
    </location>
</feature>
<feature type="compositionally biased region" description="Polar residues" evidence="3">
    <location>
        <begin position="56"/>
        <end position="65"/>
    </location>
</feature>
<feature type="compositionally biased region" description="Basic and acidic residues" evidence="3">
    <location>
        <begin position="2615"/>
        <end position="2628"/>
    </location>
</feature>
<feature type="compositionally biased region" description="Polar residues" evidence="3">
    <location>
        <begin position="2135"/>
        <end position="2150"/>
    </location>
</feature>
<feature type="compositionally biased region" description="Basic and acidic residues" evidence="3">
    <location>
        <begin position="2185"/>
        <end position="2204"/>
    </location>
</feature>
<feature type="region of interest" description="Disordered" evidence="3">
    <location>
        <begin position="814"/>
        <end position="1099"/>
    </location>
</feature>
<dbReference type="PANTHER" id="PTHR11818:SF2">
    <property type="entry name" value="BETA_GAMMA CRYSTALLIN DOMAIN-CONTAINING PROTEIN 1"/>
    <property type="match status" value="1"/>
</dbReference>
<feature type="compositionally biased region" description="Basic and acidic residues" evidence="3">
    <location>
        <begin position="976"/>
        <end position="995"/>
    </location>
</feature>
<feature type="region of interest" description="Disordered" evidence="3">
    <location>
        <begin position="1294"/>
        <end position="1347"/>
    </location>
</feature>
<feature type="compositionally biased region" description="Polar residues" evidence="3">
    <location>
        <begin position="1439"/>
        <end position="1455"/>
    </location>
</feature>
<feature type="compositionally biased region" description="Basic and acidic residues" evidence="3">
    <location>
        <begin position="1421"/>
        <end position="1437"/>
    </location>
</feature>
<dbReference type="InterPro" id="IPR050252">
    <property type="entry name" value="Beta/Gamma-Crystallin"/>
</dbReference>
<feature type="compositionally biased region" description="Polar residues" evidence="3">
    <location>
        <begin position="402"/>
        <end position="413"/>
    </location>
</feature>
<feature type="compositionally biased region" description="Basic and acidic residues" evidence="3">
    <location>
        <begin position="1942"/>
        <end position="1955"/>
    </location>
</feature>
<feature type="compositionally biased region" description="Basic and acidic residues" evidence="3">
    <location>
        <begin position="2042"/>
        <end position="2057"/>
    </location>
</feature>
<feature type="compositionally biased region" description="Basic and acidic residues" evidence="3">
    <location>
        <begin position="1900"/>
        <end position="1919"/>
    </location>
</feature>
<feature type="compositionally biased region" description="Polar residues" evidence="3">
    <location>
        <begin position="870"/>
        <end position="881"/>
    </location>
</feature>
<feature type="compositionally biased region" description="Polar residues" evidence="3">
    <location>
        <begin position="1335"/>
        <end position="1345"/>
    </location>
</feature>
<feature type="region of interest" description="Disordered" evidence="3">
    <location>
        <begin position="2085"/>
        <end position="2542"/>
    </location>
</feature>
<dbReference type="PROSITE" id="PS50231">
    <property type="entry name" value="RICIN_B_LECTIN"/>
    <property type="match status" value="1"/>
</dbReference>
<reference evidence="6" key="1">
    <citation type="journal article" date="2014" name="PLoS ONE">
        <title>The genome and linkage map of the northern pike (Esox lucius): conserved synteny revealed between the salmonid sister group and the Neoteleostei.</title>
        <authorList>
            <person name="Rondeau E.B."/>
            <person name="Minkley D.R."/>
            <person name="Leong J.S."/>
            <person name="Messmer A.M."/>
            <person name="Jantzen J.R."/>
            <person name="von Schalburg K.R."/>
            <person name="Lemon C."/>
            <person name="Bird N.H."/>
            <person name="Koop B.F."/>
        </authorList>
    </citation>
    <scope>NUCLEOTIDE SEQUENCE</scope>
</reference>
<dbReference type="InterPro" id="IPR000772">
    <property type="entry name" value="Ricin_B_lectin"/>
</dbReference>
<feature type="compositionally biased region" description="Basic and acidic residues" evidence="3">
    <location>
        <begin position="1783"/>
        <end position="1812"/>
    </location>
</feature>
<comment type="similarity">
    <text evidence="1">Belongs to the beta/gamma-crystallin family.</text>
</comment>
<feature type="compositionally biased region" description="Basic and acidic residues" evidence="3">
    <location>
        <begin position="883"/>
        <end position="900"/>
    </location>
</feature>
<evidence type="ECO:0000313" key="5">
    <source>
        <dbReference type="Ensembl" id="ENSELUP00000072210.2"/>
    </source>
</evidence>
<feature type="compositionally biased region" description="Low complexity" evidence="3">
    <location>
        <begin position="956"/>
        <end position="968"/>
    </location>
</feature>
<feature type="compositionally biased region" description="Acidic residues" evidence="3">
    <location>
        <begin position="2533"/>
        <end position="2542"/>
    </location>
</feature>
<feature type="compositionally biased region" description="Polar residues" evidence="3">
    <location>
        <begin position="1294"/>
        <end position="1307"/>
    </location>
</feature>
<dbReference type="SUPFAM" id="SSF49695">
    <property type="entry name" value="gamma-Crystallin-like"/>
    <property type="match status" value="3"/>
</dbReference>
<reference evidence="5" key="3">
    <citation type="submission" date="2025-08" db="UniProtKB">
        <authorList>
            <consortium name="Ensembl"/>
        </authorList>
    </citation>
    <scope>IDENTIFICATION</scope>
</reference>
<dbReference type="Bgee" id="ENSELUG00000002349">
    <property type="expression patterns" value="Expressed in nose and 9 other cell types or tissues"/>
</dbReference>
<feature type="compositionally biased region" description="Basic and acidic residues" evidence="3">
    <location>
        <begin position="205"/>
        <end position="222"/>
    </location>
</feature>
<dbReference type="Gene3D" id="2.80.10.50">
    <property type="match status" value="1"/>
</dbReference>
<dbReference type="SMART" id="SM00458">
    <property type="entry name" value="RICIN"/>
    <property type="match status" value="1"/>
</dbReference>
<keyword evidence="2" id="KW-0677">Repeat</keyword>
<feature type="region of interest" description="Disordered" evidence="3">
    <location>
        <begin position="657"/>
        <end position="802"/>
    </location>
</feature>
<name>A0A6Q2Z364_ESOLU</name>
<dbReference type="InterPro" id="IPR035992">
    <property type="entry name" value="Ricin_B-like_lectins"/>
</dbReference>
<evidence type="ECO:0000256" key="3">
    <source>
        <dbReference type="SAM" id="MobiDB-lite"/>
    </source>
</evidence>
<feature type="compositionally biased region" description="Low complexity" evidence="3">
    <location>
        <begin position="186"/>
        <end position="202"/>
    </location>
</feature>
<feature type="compositionally biased region" description="Polar residues" evidence="3">
    <location>
        <begin position="1708"/>
        <end position="1722"/>
    </location>
</feature>
<dbReference type="Pfam" id="PF00030">
    <property type="entry name" value="Crystall"/>
    <property type="match status" value="6"/>
</dbReference>
<feature type="compositionally biased region" description="Basic and acidic residues" evidence="3">
    <location>
        <begin position="2327"/>
        <end position="2346"/>
    </location>
</feature>
<feature type="region of interest" description="Disordered" evidence="3">
    <location>
        <begin position="1707"/>
        <end position="2069"/>
    </location>
</feature>
<dbReference type="PANTHER" id="PTHR11818">
    <property type="entry name" value="BETA/GAMMA CRYSTALLIN"/>
    <property type="match status" value="1"/>
</dbReference>
<dbReference type="KEGG" id="els:105015750"/>
<dbReference type="InterPro" id="IPR001064">
    <property type="entry name" value="Beta/gamma_crystallin"/>
</dbReference>
<sequence>MSKSGSLKIKNLFHKTKSTDKEKRETFYGDGEPANQSARSETLQSRPVSPGDGTLSGETLPTTLTSEDKKKRRFLSLRLKKKRSQETGSVDDSLSYFGAEENFTSNMSFDQMSVSTGYSVRTEGDQDDTSMQSLDMSAFSSLSPKKSRKKSSDGVFNRIGSFFSSKRKKSQSKSFSAGSEDGSLQGSGSPASPHSPGSFFFPHQPPEEDSQRTPTPTRREAEVVGGSEGARSLRGNPSEGSVFSGSSSPSTSSQSSLFAVDTGHLPFADNDSSGRGSVKELQVSRVSRVEAEADGEADRNSGNLSSANLFPSGAVRGPELSFTEDFEGEVNRKLQVHIEQTTVKDREGSEGSSPATRNNLSSFELSQSQFTTGATSPVTENKKTSLKTSVGGKVSYLVGVTLGSQSRTPSSSDHQPEGEEGEDSPAMGKKHRRRALKSSSSSDIAPPNQTPASDSPGTLHKALWVETDLGEEEWERKGETANSLQALAIPVTVAPVEVTETAGVPATTTELSEAAHGGKGPILAGYTTPASRETETNTARPEELSSGINSETSSPLEDWTGLSKEEKRRSLRLSHSEKLFTKEVYVSPEPSFDVFDDEPKDAEPNKNNIKDLASKITQRSEVNLLPSLKKVCVEDVKDDYIVTAEAFTEYADLSHHEAKAVDCSPTTPVPELDAASPTTTMPGRKTQTYSSSGIRGQRTPQVTASKPGDASVSKIPSSPTEPKSKAVMGMAIGKGFTGGAIAGISSGAPSQRTPKDGSEKPQVASPTSKDPSVACKTEVTDSSKSRIPKKSLTEGVSKPSLSADVTTAISLSEAGAVPLPTAGFKPQKNPKPKHLIMKTDKKPFTEEVKTVSSGEIPTSRPVKAEELSPTKESVMSSMSSTDPEEKMTTAKTREPKDSKKQGSTRPDNNSSSMIPKSRLPKAPDNSSSPAVRKLKDGKLHTSDTGSKKIHITEKASSASSLPSMPTSPKQLELPSPEDRPTDETLTPETKKERKWPCPLPTILPQQPSNENISHDDSDPPTKPEKPALLRLKKPSNITSPTLDKTVEDSGKTPPTNLSSPVKDPTDSVMVASKLPLLRQKTPPKRKPSPPLKKSEQTMYSKTFSETQVKSIDHVSLITENPQVKGQQTTPATYSLPTANSRTELIYDQTDESSNSGMKELLKGSNSITPEIKLEAKSEKAQEKSVSVKTVSITWEQQTNPSPDLSSETESYSNYEESVTSKSQQQQTGHVEPVVVLEKRPCNASPIVSASSTSSYEELSTSRKLVLTNSIHTDSKNQVYRNSVDKVSLASENVIPNSGEEVSNNKSCVGSGPDVAEDRSPKIKSHVVKGGEGQTKAAQQTLPGSENKSDTLVHFQTSDKVPIGNAIGSSISIVSAKSVVSDISIVSGKETEMQERQSMKVSDVLTMPGIVAKPVGNSVVPLKKETSSLRQKPEDKPTKGTVSEINAKLDTNNRTTKQQEQKTENETRQERRLSEEVANNTFVILECGESETLSTKAQEDKRWVFNHPKEPQSLKENLADVNSGLTKKRIQDDKLTGAAIKGTVPKQKTKTVNTKPQEQKMENETKQECRLTENTVSNILDPKDESKTISTNVLEEKVLILNDPIEPPSTQQNLPEANSMPHKERIQDTPSDVTTTTTVPEVDTKQEEKSITTITQEQKQENYIKQQDILSEVVTEHTVSKILKPKEESITISTKALKENVLVVKEPKQPQSLTQNLADCNSGSDKERKQEDTPTEATKSTVPKMDAKCEVNTVTTKLQEKDNETKQEDRLSEGVSKNLVSKMPDPKDESKTKGMKPQEQKKYKDSKQEDRQSEVPIKTTVSKILEPKEESKIVSTKDQEKNALVVKEPKQPQSLKQNLADGNSGPNKERKQEDTPTEAAKSTVPKMDAKHEANTVTTKPLEQEKDNDTKQEDRLIEDLTKNIVSKMLDPKDESQTKGMKPQEQTKCKETKQDRLSEVSTKTTVSKIEPKEESKTVSTKAQEENVLVVKEPKQPQSLKQNLSDGNSGPRKERKQEDTLTEVAKSTVLKMDEKHEAKTVTIKPQELEKDNETKQEDRLGDGVTKNTVSKTLVPKDESETKIIKAQEQKYKETKQEDRLSEVATKTTVSKVLESKEESKTISTKDQEENVLVVKEPKQSQLLKQNLADSNSGPNKERKQEDTPTEAAKSTVPKMDAKHEAKTVTTKPLEQEKDNDNKQEDRLIEDVTKNIVSKMLDPKDESQTKGMKPQEQTKCKETKQDRLSEVSTKTTVSKIEPKEESKTVSTKAQEENVLVVKEPKQPQSLKQNLSDGNSGPRKERKQEDTLTEVAKSTVLKMDAKHEAKTVTTKPLEQEKDNDNKQEDRMIEDVTKNIVSKMLDPKDESKTKGMKPQELEKDNETKQEDSGPRKERKQEDTPTEVATKNTILKMDPKPEGKTKTTEAQEQKKENENKQDYRLGQEVTKNPVSKILDIKQKSKPISTKPQEDNVLVFKESHKLSKAMPKSELPPEPSTSQKLPSPPKPLPQKPDSPSSWLDVEHTSKQEHNKASKRRLRTSTSEDDSLAESDDLEDFIRSIKELGTPFSLPPKKHHGHFKTPSSPFVLPAIKEDRFEKPFDSEGFRFGLKRTKDKETPAMLIKKQASDRETQTRRVSSEDSLLFKALETPSRGHGKPGSQTDRKDGDGDVKVDVKTDLGLEQQGKGEETVQLTPRLGRMSILSNLLSSPRTSRRGKGRPSSSVTDETPTSIQGTAPGRADGSGMDPYQHEEVGAASESVISLSSPAPPPTELKLPDHLEKYLRIDKGDSQSCATQSAMASPVIEIGQGTELPLDVGLTGLSIGLHSATKHIPQSHLNGLSTATSKIKEVRGFHKRPGKIVLHEHAQFGGEAYEVVGDVEDASKMKLSPVISVRVVRGCWLLYEKPGFQGRVIPLEEGPMELVNVWAEEVTPGALDETGRPVPTSPMVIGSIRLAVRDYSPPRIDLYTEVNGLGMMTSFCDDTMEIGTYGTIQNTGSIKIHSGVWLVYGDPGFEGMLAVLEAGEYPCPESWGFPLPFIGSLRALRMGGIKVEYPNEVKALLFERPRFQGECVEIDDEIYTFGEGGEDEVGEDEVGERDVAEEVTGNPGKRKTLCSVGSIKILSGLWVGYDEPEFDGRQYLLEEGEYPDWKEWAGCGDQLLSIRPVRTDLLSPHVKLFSERDFGERGVNVDLVGPVINMEGTGFGPKTQSVNVQAGVWVAFENPGFSGELYVLEKGLYGNPDDWGGQNFRISSLQPVHQENVGGLNKFKVQLFSEPWFQGKEVVLEDSMVALEEDFSPGSCRVLAGRWVAYEGPQFTEHMYVLEEGEYPNTESMGCLSPDSTIRSIQTVNHEFSIPSITLFSKVGCRGRRVVLTGGLVNLQLAGFCGRVHSLVIEGGMWVLYEGINHRGRQILLPPSELSDWCKFSSWPRIGSLRPLMQKQVYFRLRSKESGYIMSLSGPLDDIKLLRVQALEETGGEEQIWLYSDGVLRCKLVEDCSLQTIGSVVMAGSRLNVSPQEPGKDNQLWNMTPDGLVRSHHRPDLVLEVKGGQGYDKSQVILNTFDERKLNQQWLLEVL</sequence>
<feature type="compositionally biased region" description="Basic and acidic residues" evidence="3">
    <location>
        <begin position="2227"/>
        <end position="2240"/>
    </location>
</feature>
<feature type="compositionally biased region" description="Polar residues" evidence="3">
    <location>
        <begin position="2691"/>
        <end position="2700"/>
    </location>
</feature>
<evidence type="ECO:0000259" key="4">
    <source>
        <dbReference type="PROSITE" id="PS50915"/>
    </source>
</evidence>
<feature type="domain" description="Beta/gamma crystallin 'Greek key'" evidence="4">
    <location>
        <begin position="3113"/>
        <end position="3155"/>
    </location>
</feature>
<evidence type="ECO:0000256" key="2">
    <source>
        <dbReference type="ARBA" id="ARBA00022737"/>
    </source>
</evidence>
<feature type="domain" description="Beta/gamma crystallin 'Greek key'" evidence="4">
    <location>
        <begin position="3204"/>
        <end position="3246"/>
    </location>
</feature>
<feature type="compositionally biased region" description="Low complexity" evidence="3">
    <location>
        <begin position="1627"/>
        <end position="1640"/>
    </location>
</feature>
<dbReference type="GeneTree" id="ENSGT00940000155695"/>
<feature type="region of interest" description="Disordered" evidence="3">
    <location>
        <begin position="1174"/>
        <end position="1229"/>
    </location>
</feature>
<feature type="domain" description="Beta/gamma crystallin 'Greek key'" evidence="4">
    <location>
        <begin position="3385"/>
        <end position="3426"/>
    </location>
</feature>
<feature type="compositionally biased region" description="Basic and acidic residues" evidence="3">
    <location>
        <begin position="532"/>
        <end position="543"/>
    </location>
</feature>
<keyword evidence="6" id="KW-1185">Reference proteome</keyword>
<feature type="compositionally biased region" description="Polar residues" evidence="3">
    <location>
        <begin position="1850"/>
        <end position="1865"/>
    </location>
</feature>
<feature type="region of interest" description="Disordered" evidence="3">
    <location>
        <begin position="2555"/>
        <end position="2575"/>
    </location>
</feature>
<feature type="compositionally biased region" description="Polar residues" evidence="3">
    <location>
        <begin position="2277"/>
        <end position="2289"/>
    </location>
</feature>
<dbReference type="Pfam" id="PF00652">
    <property type="entry name" value="Ricin_B_lectin"/>
    <property type="match status" value="1"/>
</dbReference>
<feature type="compositionally biased region" description="Pro residues" evidence="3">
    <location>
        <begin position="2493"/>
        <end position="2503"/>
    </location>
</feature>
<feature type="compositionally biased region" description="Polar residues" evidence="3">
    <location>
        <begin position="300"/>
        <end position="309"/>
    </location>
</feature>
<reference evidence="5" key="4">
    <citation type="submission" date="2025-09" db="UniProtKB">
        <authorList>
            <consortium name="Ensembl"/>
        </authorList>
    </citation>
    <scope>IDENTIFICATION</scope>
</reference>
<feature type="compositionally biased region" description="Polar residues" evidence="3">
    <location>
        <begin position="1992"/>
        <end position="2004"/>
    </location>
</feature>
<feature type="compositionally biased region" description="Polar residues" evidence="3">
    <location>
        <begin position="1183"/>
        <end position="1204"/>
    </location>
</feature>
<dbReference type="PROSITE" id="PS50915">
    <property type="entry name" value="CRYSTALLIN_BETA_GAMMA"/>
    <property type="match status" value="7"/>
</dbReference>
<feature type="region of interest" description="Disordered" evidence="3">
    <location>
        <begin position="508"/>
        <end position="573"/>
    </location>
</feature>
<dbReference type="SUPFAM" id="SSF50370">
    <property type="entry name" value="Ricin B-like lectins"/>
    <property type="match status" value="1"/>
</dbReference>
<feature type="compositionally biased region" description="Basic and acidic residues" evidence="3">
    <location>
        <begin position="2405"/>
        <end position="2433"/>
    </location>
</feature>
<feature type="compositionally biased region" description="Polar residues" evidence="3">
    <location>
        <begin position="2709"/>
        <end position="2723"/>
    </location>
</feature>
<feature type="compositionally biased region" description="Polar residues" evidence="3">
    <location>
        <begin position="546"/>
        <end position="555"/>
    </location>
</feature>
<feature type="compositionally biased region" description="Basic and acidic residues" evidence="3">
    <location>
        <begin position="2109"/>
        <end position="2124"/>
    </location>
</feature>
<dbReference type="OMA" id="KPDEMHP"/>
<feature type="region of interest" description="Disordered" evidence="3">
    <location>
        <begin position="1603"/>
        <end position="1648"/>
    </location>
</feature>
<feature type="compositionally biased region" description="Basic and acidic residues" evidence="3">
    <location>
        <begin position="563"/>
        <end position="573"/>
    </location>
</feature>
<dbReference type="PRINTS" id="PR01367">
    <property type="entry name" value="BGCRYSTALLIN"/>
</dbReference>
<feature type="region of interest" description="Disordered" evidence="3">
    <location>
        <begin position="108"/>
        <end position="318"/>
    </location>
</feature>
<dbReference type="SMART" id="SM00247">
    <property type="entry name" value="XTALbg"/>
    <property type="match status" value="6"/>
</dbReference>
<feature type="compositionally biased region" description="Basic and acidic residues" evidence="3">
    <location>
        <begin position="1757"/>
        <end position="1771"/>
    </location>
</feature>
<feature type="compositionally biased region" description="Basic and acidic residues" evidence="3">
    <location>
        <begin position="1456"/>
        <end position="1472"/>
    </location>
</feature>
<feature type="compositionally biased region" description="Basic and acidic residues" evidence="3">
    <location>
        <begin position="1556"/>
        <end position="1566"/>
    </location>
</feature>
<evidence type="ECO:0000313" key="6">
    <source>
        <dbReference type="Proteomes" id="UP000265140"/>
    </source>
</evidence>
<dbReference type="RefSeq" id="XP_028981586.2">
    <property type="nucleotide sequence ID" value="XM_029125753.2"/>
</dbReference>
<feature type="compositionally biased region" description="Polar residues" evidence="3">
    <location>
        <begin position="129"/>
        <end position="139"/>
    </location>
</feature>
<accession>A0A6Q2Z364</accession>
<protein>
    <recommendedName>
        <fullName evidence="4">Beta/gamma crystallin 'Greek key' domain-containing protein</fullName>
    </recommendedName>
</protein>
<feature type="compositionally biased region" description="Polar residues" evidence="3">
    <location>
        <begin position="901"/>
        <end position="914"/>
    </location>
</feature>
<dbReference type="CTD" id="556848"/>
<feature type="compositionally biased region" description="Basic and acidic residues" evidence="3">
    <location>
        <begin position="837"/>
        <end position="849"/>
    </location>
</feature>
<dbReference type="InParanoid" id="A0A6Q2Z364"/>
<feature type="region of interest" description="Disordered" evidence="3">
    <location>
        <begin position="1545"/>
        <end position="1566"/>
    </location>
</feature>
<dbReference type="FunCoup" id="A0A6Q2Z364">
    <property type="interactions" value="13"/>
</dbReference>
<feature type="domain" description="Beta/gamma crystallin 'Greek key'" evidence="4">
    <location>
        <begin position="2992"/>
        <end position="3034"/>
    </location>
</feature>
<feature type="compositionally biased region" description="Basic and acidic residues" evidence="3">
    <location>
        <begin position="2511"/>
        <end position="2522"/>
    </location>
</feature>
<dbReference type="Gene3D" id="2.60.20.10">
    <property type="entry name" value="Crystallins"/>
    <property type="match status" value="6"/>
</dbReference>
<feature type="compositionally biased region" description="Basic and acidic residues" evidence="3">
    <location>
        <begin position="287"/>
        <end position="299"/>
    </location>
</feature>
<feature type="compositionally biased region" description="Basic and acidic residues" evidence="3">
    <location>
        <begin position="2651"/>
        <end position="2678"/>
    </location>
</feature>
<feature type="domain" description="Beta/gamma crystallin 'Greek key'" evidence="4">
    <location>
        <begin position="2847"/>
        <end position="2886"/>
    </location>
</feature>
<feature type="compositionally biased region" description="Basic and acidic residues" evidence="3">
    <location>
        <begin position="2085"/>
        <end position="2097"/>
    </location>
</feature>
<dbReference type="InterPro" id="IPR011024">
    <property type="entry name" value="G_crystallin-like"/>
</dbReference>
<feature type="compositionally biased region" description="Polar residues" evidence="3">
    <location>
        <begin position="34"/>
        <end position="47"/>
    </location>
</feature>
<feature type="region of interest" description="Disordered" evidence="3">
    <location>
        <begin position="1"/>
        <end position="72"/>
    </location>
</feature>
<feature type="region of interest" description="Disordered" evidence="3">
    <location>
        <begin position="338"/>
        <end position="485"/>
    </location>
</feature>
<proteinExistence type="inferred from homology"/>
<organism evidence="5 6">
    <name type="scientific">Esox lucius</name>
    <name type="common">Northern pike</name>
    <dbReference type="NCBI Taxonomy" id="8010"/>
    <lineage>
        <taxon>Eukaryota</taxon>
        <taxon>Metazoa</taxon>
        <taxon>Chordata</taxon>
        <taxon>Craniata</taxon>
        <taxon>Vertebrata</taxon>
        <taxon>Euteleostomi</taxon>
        <taxon>Actinopterygii</taxon>
        <taxon>Neopterygii</taxon>
        <taxon>Teleostei</taxon>
        <taxon>Protacanthopterygii</taxon>
        <taxon>Esociformes</taxon>
        <taxon>Esocidae</taxon>
        <taxon>Esox</taxon>
    </lineage>
</organism>
<evidence type="ECO:0000256" key="1">
    <source>
        <dbReference type="ARBA" id="ARBA00009646"/>
    </source>
</evidence>
<dbReference type="Ensembl" id="ENSELUT00000086192.2">
    <property type="protein sequence ID" value="ENSELUP00000072210.2"/>
    <property type="gene ID" value="ENSELUG00000002349.3"/>
</dbReference>
<reference evidence="5" key="2">
    <citation type="submission" date="2020-02" db="EMBL/GenBank/DDBJ databases">
        <title>Esox lucius (northern pike) genome, fEsoLuc1, primary haplotype.</title>
        <authorList>
            <person name="Myers G."/>
            <person name="Karagic N."/>
            <person name="Meyer A."/>
            <person name="Pippel M."/>
            <person name="Reichard M."/>
            <person name="Winkler S."/>
            <person name="Tracey A."/>
            <person name="Sims Y."/>
            <person name="Howe K."/>
            <person name="Rhie A."/>
            <person name="Formenti G."/>
            <person name="Durbin R."/>
            <person name="Fedrigo O."/>
            <person name="Jarvis E.D."/>
        </authorList>
    </citation>
    <scope>NUCLEOTIDE SEQUENCE [LARGE SCALE GENOMIC DNA]</scope>
</reference>
<feature type="compositionally biased region" description="Polar residues" evidence="3">
    <location>
        <begin position="350"/>
        <end position="379"/>
    </location>
</feature>
<feature type="compositionally biased region" description="Polar residues" evidence="3">
    <location>
        <begin position="676"/>
        <end position="704"/>
    </location>
</feature>